<evidence type="ECO:0000313" key="2">
    <source>
        <dbReference type="Proteomes" id="UP000033636"/>
    </source>
</evidence>
<comment type="caution">
    <text evidence="1">The sequence shown here is derived from an EMBL/GenBank/DDBJ whole genome shotgun (WGS) entry which is preliminary data.</text>
</comment>
<proteinExistence type="predicted"/>
<dbReference type="Proteomes" id="UP000033636">
    <property type="component" value="Unassembled WGS sequence"/>
</dbReference>
<dbReference type="EMBL" id="JZWT02000046">
    <property type="protein sequence ID" value="MFB6491538.1"/>
    <property type="molecule type" value="Genomic_DNA"/>
</dbReference>
<feature type="non-terminal residue" evidence="1">
    <location>
        <position position="78"/>
    </location>
</feature>
<evidence type="ECO:0000313" key="1">
    <source>
        <dbReference type="EMBL" id="MFB6491538.1"/>
    </source>
</evidence>
<protein>
    <submittedName>
        <fullName evidence="1">Uncharacterized protein</fullName>
    </submittedName>
</protein>
<organism evidence="1 2">
    <name type="scientific">Thermoproteus sp. AZ2</name>
    <dbReference type="NCBI Taxonomy" id="1609232"/>
    <lineage>
        <taxon>Archaea</taxon>
        <taxon>Thermoproteota</taxon>
        <taxon>Thermoprotei</taxon>
        <taxon>Thermoproteales</taxon>
        <taxon>Thermoproteaceae</taxon>
        <taxon>Thermoproteus</taxon>
    </lineage>
</organism>
<reference evidence="1" key="1">
    <citation type="submission" date="2024-07" db="EMBL/GenBank/DDBJ databases">
        <title>Metagenome and Metagenome-Assembled Genomes of Archaea from a hot spring from the geothermal field of Los Azufres, Mexico.</title>
        <authorList>
            <person name="Marin-Paredes R."/>
            <person name="Martinez-Romero E."/>
            <person name="Servin-Garciduenas L.E."/>
        </authorList>
    </citation>
    <scope>NUCLEOTIDE SEQUENCE</scope>
</reference>
<gene>
    <name evidence="1" type="ORF">TU35_009985</name>
</gene>
<accession>A0ACC6V3J3</accession>
<sequence>MAPRDIRSALIKRGDEVEELAISYLPQHLKYTASQVRSIVESYRRSEDTLMLQLENLYELKNLIYYFSILSYLLSNNK</sequence>
<name>A0ACC6V3J3_9CREN</name>